<keyword evidence="4" id="KW-0378">Hydrolase</keyword>
<evidence type="ECO:0000313" key="5">
    <source>
        <dbReference type="Proteomes" id="UP000830454"/>
    </source>
</evidence>
<dbReference type="Pfam" id="PF00144">
    <property type="entry name" value="Beta-lactamase"/>
    <property type="match status" value="1"/>
</dbReference>
<sequence>MSRKYFSLLFLFISISIFSQTKLNEKNLDKQLLKLQETTQTVGFSVAIVKDNQVIYSKGFGYRDAEQKLKANENTLYPIGSTSKAFTTALLGIMEEEKGLKFTDSPIKYLPELKFYNDELNNKITILDMISHRTGLPRHDFSWYLFPIENKDSLLSRVKYHEPFTGIREKWHYNNFMYLAQGLITEKLTGKSWEDNIRERFFKPLNMSTSNLSIEELKKQSNISKGYSLENFETNEAIPYYDIAAISPAGSINSSVKEMANWLKIWLNEGKLNEVQVLPKRYVEKAINPLMLVGNGIADKQFPNQHLNSYGYAWFVSSYKGHYRVEHGGNIDGFSANVSFFPTDKIGIVVLTNQDGSALPTLVRNAISDEVLNLEKTDWVAYYDKLIAPLKKQIKDKKEKEAESKVNHTTPTHNITEYTGKYNHKGYGTFQIEVKNDSLWANFTREKVYLKHTHYDIFKGFALKGNKVSSDEVGSNFNFQTNDLGDIESVKLNIETTLDPIIFKRSPLEVAVSTEKLNKYVGSYLLSGVELKISIKKDNLKLFVPGQPEYTLIPIKENEFSIKGLSGYKAVFEEKDNKLNVVLHQPNGVFTAVKQ</sequence>
<protein>
    <submittedName>
        <fullName evidence="4">Serine hydrolase</fullName>
    </submittedName>
</protein>
<feature type="domain" description="Peptidase S12 Pab87-related C-terminal" evidence="3">
    <location>
        <begin position="405"/>
        <end position="497"/>
    </location>
</feature>
<dbReference type="InterPro" id="IPR021860">
    <property type="entry name" value="Peptidase_S12_Pab87-rel_C"/>
</dbReference>
<dbReference type="PANTHER" id="PTHR46825">
    <property type="entry name" value="D-ALANYL-D-ALANINE-CARBOXYPEPTIDASE/ENDOPEPTIDASE AMPH"/>
    <property type="match status" value="1"/>
</dbReference>
<name>A0ABY4HMF9_9FLAO</name>
<feature type="chain" id="PRO_5045896616" evidence="1">
    <location>
        <begin position="20"/>
        <end position="595"/>
    </location>
</feature>
<evidence type="ECO:0000259" key="2">
    <source>
        <dbReference type="Pfam" id="PF00144"/>
    </source>
</evidence>
<accession>A0ABY4HMF9</accession>
<dbReference type="GO" id="GO:0016787">
    <property type="term" value="F:hydrolase activity"/>
    <property type="evidence" value="ECO:0007669"/>
    <property type="project" value="UniProtKB-KW"/>
</dbReference>
<dbReference type="InterPro" id="IPR050491">
    <property type="entry name" value="AmpC-like"/>
</dbReference>
<proteinExistence type="predicted"/>
<dbReference type="SUPFAM" id="SSF56601">
    <property type="entry name" value="beta-lactamase/transpeptidase-like"/>
    <property type="match status" value="1"/>
</dbReference>
<dbReference type="InterPro" id="IPR012338">
    <property type="entry name" value="Beta-lactam/transpept-like"/>
</dbReference>
<dbReference type="PANTHER" id="PTHR46825:SF15">
    <property type="entry name" value="BETA-LACTAMASE-RELATED DOMAIN-CONTAINING PROTEIN"/>
    <property type="match status" value="1"/>
</dbReference>
<dbReference type="Gene3D" id="2.40.128.600">
    <property type="match status" value="1"/>
</dbReference>
<feature type="signal peptide" evidence="1">
    <location>
        <begin position="1"/>
        <end position="19"/>
    </location>
</feature>
<reference evidence="4" key="1">
    <citation type="submission" date="2021-12" db="EMBL/GenBank/DDBJ databases">
        <authorList>
            <person name="Cha I.-T."/>
            <person name="Lee K.-E."/>
            <person name="Park S.-J."/>
        </authorList>
    </citation>
    <scope>NUCLEOTIDE SEQUENCE</scope>
    <source>
        <strain evidence="4">YSM-43</strain>
    </source>
</reference>
<evidence type="ECO:0000313" key="4">
    <source>
        <dbReference type="EMBL" id="UOX34050.1"/>
    </source>
</evidence>
<dbReference type="InterPro" id="IPR001466">
    <property type="entry name" value="Beta-lactam-related"/>
</dbReference>
<dbReference type="Gene3D" id="3.40.710.10">
    <property type="entry name" value="DD-peptidase/beta-lactamase superfamily"/>
    <property type="match status" value="1"/>
</dbReference>
<dbReference type="Proteomes" id="UP000830454">
    <property type="component" value="Chromosome"/>
</dbReference>
<reference evidence="4" key="2">
    <citation type="submission" date="2022-04" db="EMBL/GenBank/DDBJ databases">
        <title>Complete Genome Sequence of Flavobacterium sediminilitoris YSM-43, Isolated from a Tidal Sediment.</title>
        <authorList>
            <person name="Lee P.A."/>
        </authorList>
    </citation>
    <scope>NUCLEOTIDE SEQUENCE</scope>
    <source>
        <strain evidence="4">YSM-43</strain>
    </source>
</reference>
<feature type="domain" description="Beta-lactamase-related" evidence="2">
    <location>
        <begin position="34"/>
        <end position="359"/>
    </location>
</feature>
<evidence type="ECO:0000256" key="1">
    <source>
        <dbReference type="SAM" id="SignalP"/>
    </source>
</evidence>
<organism evidence="4 5">
    <name type="scientific">Flavobacterium sediminilitoris</name>
    <dbReference type="NCBI Taxonomy" id="2024526"/>
    <lineage>
        <taxon>Bacteria</taxon>
        <taxon>Pseudomonadati</taxon>
        <taxon>Bacteroidota</taxon>
        <taxon>Flavobacteriia</taxon>
        <taxon>Flavobacteriales</taxon>
        <taxon>Flavobacteriaceae</taxon>
        <taxon>Flavobacterium</taxon>
    </lineage>
</organism>
<dbReference type="RefSeq" id="WP_246916686.1">
    <property type="nucleotide sequence ID" value="NZ_CP090145.1"/>
</dbReference>
<gene>
    <name evidence="4" type="ORF">LXD69_00725</name>
</gene>
<evidence type="ECO:0000259" key="3">
    <source>
        <dbReference type="Pfam" id="PF11954"/>
    </source>
</evidence>
<dbReference type="EMBL" id="CP090145">
    <property type="protein sequence ID" value="UOX34050.1"/>
    <property type="molecule type" value="Genomic_DNA"/>
</dbReference>
<dbReference type="Pfam" id="PF11954">
    <property type="entry name" value="DUF3471"/>
    <property type="match status" value="1"/>
</dbReference>
<keyword evidence="5" id="KW-1185">Reference proteome</keyword>
<keyword evidence="1" id="KW-0732">Signal</keyword>